<gene>
    <name evidence="5" type="ORF">H257_11149</name>
</gene>
<dbReference type="PANTHER" id="PTHR24123">
    <property type="entry name" value="ANKYRIN REPEAT-CONTAINING"/>
    <property type="match status" value="1"/>
</dbReference>
<keyword evidence="1" id="KW-0677">Repeat</keyword>
<evidence type="ECO:0000256" key="2">
    <source>
        <dbReference type="ARBA" id="ARBA00023043"/>
    </source>
</evidence>
<sequence>MSSDGGPHAEKDLHHQEEHVVPWDIIARELAGPPRHFHDDFLQALQPSFMELAAKNSMLLSDQLTHFLSREFPSDAAPSTGYATYARRVVEHIHRMRMEAPVFTSNVDQDACIKHPSTISNQYISFMELKTALQIPSMISHRLATLDPYALCPSVMSPPPVHHASSLLRPRPLIFPPAHHPSKAAPSPRDFRANVCKRSRKWLGGPPRPRILVVKGDVVELFKKGDKKKASKTVQVASIDTITSSTTSSFEFTLRMKDGTTLVLTCDSRESMRHCMAEIATTCLVHAALDTGQPASVLSKSVLRSGGVSRFLSSSTDVIGVMAANEKSFSRVAALVAAGASCRPLLRWSFASMLFLTSLSSSPPLHRRNMLDLFLQHQLPLDAVGDDHDGGGGWSLLQYLCLVRNVSSVERFLTELRTHHDHQGHLLLRCLAHVNAANDSVLHIVFKTKSTPSLHQDYIDASERGSTSIVNPILTTVLPSPPRQKEQQHEDVDAASERIGCLLLQAALTTVHWPIETSNQPKQMDSYHHESWVNQCDGHGDTLLHAAIRARMWTCVDLLVKLHASPTVVDAQGNTAIHLALKAHAPTAVICRLIRSSTMSRRHPPPAANNHSNNPAQPKPIQTTSSQRGFEQRDLHGDTALTLALQTRHELVVVCLLEHGAEPNPPRSIPSSSLSSSAATSDSPLHVAIKTGMPVAARALVEHGAAWHVKDCEGSSPLPLAIRYGMYALAYDLLIAMATNQEGGNAGSLFVWVEDESVVGLCLKAGQLEMAALVLDMGGLRALQEGLDMNKKHESVLHDVMKLRMSMLHNQEADGEAQPLGRRNTRPTPNPLLLRRRRVTSTSSTTTTSSHGLHHAWPGGSSHDSSNAHDYPPPPPSARTKRSRAKSKSDSDILGTLQTTCNVGDWTHPCVHDGGGGRGCIIVRVLDGMILGLLQQLNPCICLSKPTTTSTTTSSTIGPDAASSPHSMYHRDSGGGFDWSMDYPPDWYTPLHMAAAGGPRTNQILRWMLLQLNPKQPSSATPCHAILGFLAETALVGPLNETVLHAAISSSFSTWDCRNALDVVDFVSSLACTDDDDDDRGTNHVLLMQFLNATRTDGASALHLVVEKIMSIKNKSSKMMDMLHRLLQMHVDTEGWNAAGLTPLQVAIQHGGGAAILERMLMDKGGGCDKDGRAEDGRVPLMVALQANNAHAFHMLWERGANANLVMPYTRHTLLCTYQQQQQQYHDPSIVDAMIQRVLVAKSSSQEQEDWTSPLHADAATRLPDGRRTSAAEFRSFDPVDTIGIPEKVVKHKQDVSKQAWGVLANDRHWHDLSSRFKREEHSTLRLVAVEAKQQARTWLSKRIGKQKILADALVLRQQHVAEHGRVLDAAIAHDFAEKMFVDKHVADMVSEAKLEIEREKQTLMYEMSVQDDELRTIARHGRTVQGQCTSSTSTSSTSSSTLGTSTLLHRLELFTRQRIDDETGDEVGDEYLLPLDYARNTMC</sequence>
<feature type="compositionally biased region" description="Low complexity" evidence="4">
    <location>
        <begin position="840"/>
        <end position="850"/>
    </location>
</feature>
<dbReference type="OrthoDB" id="63488at2759"/>
<dbReference type="Gene3D" id="1.25.40.20">
    <property type="entry name" value="Ankyrin repeat-containing domain"/>
    <property type="match status" value="3"/>
</dbReference>
<evidence type="ECO:0000256" key="4">
    <source>
        <dbReference type="SAM" id="MobiDB-lite"/>
    </source>
</evidence>
<dbReference type="RefSeq" id="XP_009836290.1">
    <property type="nucleotide sequence ID" value="XM_009837988.1"/>
</dbReference>
<protein>
    <submittedName>
        <fullName evidence="5">Uncharacterized protein</fullName>
    </submittedName>
</protein>
<dbReference type="VEuPathDB" id="FungiDB:H257_11149"/>
<evidence type="ECO:0000256" key="1">
    <source>
        <dbReference type="ARBA" id="ARBA00022737"/>
    </source>
</evidence>
<dbReference type="InterPro" id="IPR036770">
    <property type="entry name" value="Ankyrin_rpt-contain_sf"/>
</dbReference>
<feature type="compositionally biased region" description="Low complexity" evidence="4">
    <location>
        <begin position="1430"/>
        <end position="1444"/>
    </location>
</feature>
<feature type="repeat" description="ANK" evidence="3">
    <location>
        <begin position="1176"/>
        <end position="1208"/>
    </location>
</feature>
<dbReference type="SMART" id="SM00248">
    <property type="entry name" value="ANK"/>
    <property type="match status" value="10"/>
</dbReference>
<dbReference type="SUPFAM" id="SSF50729">
    <property type="entry name" value="PH domain-like"/>
    <property type="match status" value="1"/>
</dbReference>
<feature type="region of interest" description="Disordered" evidence="4">
    <location>
        <begin position="812"/>
        <end position="893"/>
    </location>
</feature>
<feature type="region of interest" description="Disordered" evidence="4">
    <location>
        <begin position="1423"/>
        <end position="1444"/>
    </location>
</feature>
<accession>W4G5I0</accession>
<dbReference type="EMBL" id="KI913145">
    <property type="protein sequence ID" value="ETV74183.1"/>
    <property type="molecule type" value="Genomic_DNA"/>
</dbReference>
<dbReference type="SUPFAM" id="SSF48403">
    <property type="entry name" value="Ankyrin repeat"/>
    <property type="match status" value="2"/>
</dbReference>
<keyword evidence="2 3" id="KW-0040">ANK repeat</keyword>
<reference evidence="5" key="1">
    <citation type="submission" date="2013-12" db="EMBL/GenBank/DDBJ databases">
        <title>The Genome Sequence of Aphanomyces astaci APO3.</title>
        <authorList>
            <consortium name="The Broad Institute Genomics Platform"/>
            <person name="Russ C."/>
            <person name="Tyler B."/>
            <person name="van West P."/>
            <person name="Dieguez-Uribeondo J."/>
            <person name="Young S.K."/>
            <person name="Zeng Q."/>
            <person name="Gargeya S."/>
            <person name="Fitzgerald M."/>
            <person name="Abouelleil A."/>
            <person name="Alvarado L."/>
            <person name="Chapman S.B."/>
            <person name="Gainer-Dewar J."/>
            <person name="Goldberg J."/>
            <person name="Griggs A."/>
            <person name="Gujja S."/>
            <person name="Hansen M."/>
            <person name="Howarth C."/>
            <person name="Imamovic A."/>
            <person name="Ireland A."/>
            <person name="Larimer J."/>
            <person name="McCowan C."/>
            <person name="Murphy C."/>
            <person name="Pearson M."/>
            <person name="Poon T.W."/>
            <person name="Priest M."/>
            <person name="Roberts A."/>
            <person name="Saif S."/>
            <person name="Shea T."/>
            <person name="Sykes S."/>
            <person name="Wortman J."/>
            <person name="Nusbaum C."/>
            <person name="Birren B."/>
        </authorList>
    </citation>
    <scope>NUCLEOTIDE SEQUENCE [LARGE SCALE GENOMIC DNA]</scope>
    <source>
        <strain evidence="5">APO3</strain>
    </source>
</reference>
<dbReference type="InterPro" id="IPR002110">
    <property type="entry name" value="Ankyrin_rpt"/>
</dbReference>
<dbReference type="GeneID" id="20813145"/>
<feature type="repeat" description="ANK" evidence="3">
    <location>
        <begin position="680"/>
        <end position="712"/>
    </location>
</feature>
<dbReference type="STRING" id="112090.W4G5I0"/>
<dbReference type="Pfam" id="PF00023">
    <property type="entry name" value="Ank"/>
    <property type="match status" value="1"/>
</dbReference>
<name>W4G5I0_APHAT</name>
<evidence type="ECO:0000256" key="3">
    <source>
        <dbReference type="PROSITE-ProRule" id="PRU00023"/>
    </source>
</evidence>
<dbReference type="PROSITE" id="PS50088">
    <property type="entry name" value="ANK_REPEAT"/>
    <property type="match status" value="3"/>
</dbReference>
<dbReference type="PANTHER" id="PTHR24123:SF33">
    <property type="entry name" value="PROTEIN HOS4"/>
    <property type="match status" value="1"/>
</dbReference>
<proteinExistence type="predicted"/>
<dbReference type="InterPro" id="IPR051165">
    <property type="entry name" value="Multifunctional_ANK_Repeat"/>
</dbReference>
<evidence type="ECO:0000313" key="5">
    <source>
        <dbReference type="EMBL" id="ETV74183.1"/>
    </source>
</evidence>
<feature type="repeat" description="ANK" evidence="3">
    <location>
        <begin position="636"/>
        <end position="668"/>
    </location>
</feature>
<dbReference type="PROSITE" id="PS50297">
    <property type="entry name" value="ANK_REP_REGION"/>
    <property type="match status" value="3"/>
</dbReference>
<feature type="compositionally biased region" description="Polar residues" evidence="4">
    <location>
        <begin position="620"/>
        <end position="629"/>
    </location>
</feature>
<organism evidence="5">
    <name type="scientific">Aphanomyces astaci</name>
    <name type="common">Crayfish plague agent</name>
    <dbReference type="NCBI Taxonomy" id="112090"/>
    <lineage>
        <taxon>Eukaryota</taxon>
        <taxon>Sar</taxon>
        <taxon>Stramenopiles</taxon>
        <taxon>Oomycota</taxon>
        <taxon>Saprolegniomycetes</taxon>
        <taxon>Saprolegniales</taxon>
        <taxon>Verrucalvaceae</taxon>
        <taxon>Aphanomyces</taxon>
    </lineage>
</organism>
<feature type="region of interest" description="Disordered" evidence="4">
    <location>
        <begin position="599"/>
        <end position="631"/>
    </location>
</feature>